<name>A0A2X2DUA5_PROMI</name>
<accession>A0A2X2DUA5</accession>
<dbReference type="EMBL" id="UAUE01000024">
    <property type="protein sequence ID" value="SPY98120.1"/>
    <property type="molecule type" value="Genomic_DNA"/>
</dbReference>
<gene>
    <name evidence="2" type="ORF">NCTC10975_03035</name>
</gene>
<evidence type="ECO:0000256" key="1">
    <source>
        <dbReference type="SAM" id="MobiDB-lite"/>
    </source>
</evidence>
<protein>
    <submittedName>
        <fullName evidence="2">Uncharacterized protein</fullName>
    </submittedName>
</protein>
<dbReference type="AlphaFoldDB" id="A0A2X2DUA5"/>
<proteinExistence type="predicted"/>
<feature type="region of interest" description="Disordered" evidence="1">
    <location>
        <begin position="42"/>
        <end position="68"/>
    </location>
</feature>
<dbReference type="Proteomes" id="UP000251485">
    <property type="component" value="Unassembled WGS sequence"/>
</dbReference>
<sequence>MERIVNAEIPKNTVIVIKIPDIAIRRLISIPVALPTGIANIATPTPNQPTCVPPSKNEGSQEPLIPKE</sequence>
<organism evidence="2 3">
    <name type="scientific">Proteus mirabilis</name>
    <dbReference type="NCBI Taxonomy" id="584"/>
    <lineage>
        <taxon>Bacteria</taxon>
        <taxon>Pseudomonadati</taxon>
        <taxon>Pseudomonadota</taxon>
        <taxon>Gammaproteobacteria</taxon>
        <taxon>Enterobacterales</taxon>
        <taxon>Morganellaceae</taxon>
        <taxon>Proteus</taxon>
    </lineage>
</organism>
<evidence type="ECO:0000313" key="2">
    <source>
        <dbReference type="EMBL" id="SPY98120.1"/>
    </source>
</evidence>
<evidence type="ECO:0000313" key="3">
    <source>
        <dbReference type="Proteomes" id="UP000251485"/>
    </source>
</evidence>
<reference evidence="2 3" key="1">
    <citation type="submission" date="2018-06" db="EMBL/GenBank/DDBJ databases">
        <authorList>
            <consortium name="Pathogen Informatics"/>
            <person name="Doyle S."/>
        </authorList>
    </citation>
    <scope>NUCLEOTIDE SEQUENCE [LARGE SCALE GENOMIC DNA]</scope>
    <source>
        <strain evidence="2 3">NCTC10975</strain>
    </source>
</reference>